<name>A0A7S4G9D7_9EUGL</name>
<protein>
    <recommendedName>
        <fullName evidence="2">Enoyl-CoA hydratase/isomerase domain-containing protein</fullName>
    </recommendedName>
</protein>
<feature type="domain" description="Enoyl-CoA hydratase/isomerase" evidence="2">
    <location>
        <begin position="39"/>
        <end position="100"/>
    </location>
</feature>
<reference evidence="3" key="1">
    <citation type="submission" date="2021-01" db="EMBL/GenBank/DDBJ databases">
        <authorList>
            <person name="Corre E."/>
            <person name="Pelletier E."/>
            <person name="Niang G."/>
            <person name="Scheremetjew M."/>
            <person name="Finn R."/>
            <person name="Kale V."/>
            <person name="Holt S."/>
            <person name="Cochrane G."/>
            <person name="Meng A."/>
            <person name="Brown T."/>
            <person name="Cohen L."/>
        </authorList>
    </citation>
    <scope>NUCLEOTIDE SEQUENCE</scope>
    <source>
        <strain evidence="3">CCMP1594</strain>
    </source>
</reference>
<dbReference type="SUPFAM" id="SSF52096">
    <property type="entry name" value="ClpP/crotonase"/>
    <property type="match status" value="1"/>
</dbReference>
<dbReference type="Pfam" id="PF16113">
    <property type="entry name" value="ECH_2"/>
    <property type="match status" value="1"/>
</dbReference>
<dbReference type="InterPro" id="IPR029045">
    <property type="entry name" value="ClpP/crotonase-like_dom_sf"/>
</dbReference>
<gene>
    <name evidence="3" type="ORF">EGYM00163_LOCUS40557</name>
</gene>
<dbReference type="InterPro" id="IPR045004">
    <property type="entry name" value="ECH_dom"/>
</dbReference>
<evidence type="ECO:0000313" key="3">
    <source>
        <dbReference type="EMBL" id="CAE0829279.1"/>
    </source>
</evidence>
<evidence type="ECO:0000256" key="1">
    <source>
        <dbReference type="SAM" id="MobiDB-lite"/>
    </source>
</evidence>
<feature type="region of interest" description="Disordered" evidence="1">
    <location>
        <begin position="18"/>
        <end position="40"/>
    </location>
</feature>
<proteinExistence type="predicted"/>
<dbReference type="EMBL" id="HBJA01117814">
    <property type="protein sequence ID" value="CAE0829279.1"/>
    <property type="molecule type" value="Transcribed_RNA"/>
</dbReference>
<feature type="compositionally biased region" description="Basic and acidic residues" evidence="1">
    <location>
        <begin position="30"/>
        <end position="40"/>
    </location>
</feature>
<organism evidence="3">
    <name type="scientific">Eutreptiella gymnastica</name>
    <dbReference type="NCBI Taxonomy" id="73025"/>
    <lineage>
        <taxon>Eukaryota</taxon>
        <taxon>Discoba</taxon>
        <taxon>Euglenozoa</taxon>
        <taxon>Euglenida</taxon>
        <taxon>Spirocuta</taxon>
        <taxon>Euglenophyceae</taxon>
        <taxon>Eutreptiales</taxon>
        <taxon>Eutreptiaceae</taxon>
        <taxon>Eutreptiella</taxon>
    </lineage>
</organism>
<accession>A0A7S4G9D7</accession>
<sequence>MDLEQIVFNLEVFKAKHAKGPQSSPKPRRTPHDLGLEEPHETPLEWADRTLAMIYSLPPLALKVSLELLKRARDQDLSLTGTLQLEYRALMRLLKHHDFHWAMQQRNDEWKTNLSPHAPPVYPVRLKEVPRMDPEYKPSDIFDVTQDAVNAILQPFDWDTEGLMEFDAFNETWAEGDIVAHVNRAHKEQRVEVVKDLGNAPVTEDTAYVPITDQFGELAQLWSEAGANRELQDRVRWDHYLEHFKAFQYLFQREQDEQNAEVSKLQSNLKLYESLIALDSMEFRIAQKYLWERWSRYLPVFDAAPEADSDAQLLRTRMRQLYASARQLKQLRNTKYMSTSDVTDPPGLNLQSQAAEESNWLIPSIDARVRYALMLFSEVDMRIIHKARVTLLEEMEHHEVPPSAEHLQERLHELVRQEVLAAVPAALFDSNWKPDFMIDARQDPEKEDQTDAALSAEGGVRRQVSKPVGLTSAEKLALPMEEMIKKRIEHLMIGWPMNQQQILVNIEVETAEKLKSMGIDIMDPNLDLERQMADVWAQAKYEVMQEHRARGEHVFLDVQPHMNLETLRELRAKGCQLFPHEERLLWSGETVYPARSESVCG</sequence>
<evidence type="ECO:0000259" key="2">
    <source>
        <dbReference type="Pfam" id="PF16113"/>
    </source>
</evidence>
<dbReference type="AlphaFoldDB" id="A0A7S4G9D7"/>
<dbReference type="Gene3D" id="3.90.226.10">
    <property type="entry name" value="2-enoyl-CoA Hydratase, Chain A, domain 1"/>
    <property type="match status" value="1"/>
</dbReference>